<dbReference type="OrthoDB" id="5595695at2759"/>
<dbReference type="eggNOG" id="ENOG502SMMP">
    <property type="taxonomic scope" value="Eukaryota"/>
</dbReference>
<dbReference type="EMBL" id="KB469301">
    <property type="protein sequence ID" value="EPQ55880.1"/>
    <property type="molecule type" value="Genomic_DNA"/>
</dbReference>
<organism evidence="1 2">
    <name type="scientific">Gloeophyllum trabeum (strain ATCC 11539 / FP-39264 / Madison 617)</name>
    <name type="common">Brown rot fungus</name>
    <dbReference type="NCBI Taxonomy" id="670483"/>
    <lineage>
        <taxon>Eukaryota</taxon>
        <taxon>Fungi</taxon>
        <taxon>Dikarya</taxon>
        <taxon>Basidiomycota</taxon>
        <taxon>Agaricomycotina</taxon>
        <taxon>Agaricomycetes</taxon>
        <taxon>Gloeophyllales</taxon>
        <taxon>Gloeophyllaceae</taxon>
        <taxon>Gloeophyllum</taxon>
    </lineage>
</organism>
<dbReference type="Proteomes" id="UP000030669">
    <property type="component" value="Unassembled WGS sequence"/>
</dbReference>
<sequence>MALAMLSEATIVENLTLRTADLTPIGPPSNLVPLSLVSRTYYKTLKDDCLPDVFRRIFERRFDMSALLRRLGPLAPSDVAAELSRRYTSLKMIRRGSLGDPNLRDALMRAYFMLLEDDGDNAMQIAWSNLSETVENILRCSLQKDSTIDQDVMALAIVLCSALSQTLLTDGHGSDDIRELLVPFAFSSRHCPLSELPERDFYPLRRCAPEELSKLFPSSHYISYFGCTLRYNTPPVAAYAIQAYLAYYEDRPLGVPDKHDMPQTSANVRHPPGVTLADIEEYNSRTTRLRRRSTNPPSLQYDALWRRVTSRIDVDRPVSSRHELGMLSGSWRGTCLDGLKITNAEGADIAHYRTFKDGPGGGTQRPSRDPVDIIVTGEVVPPSTDPQHSSALGPFKFYGRVRPSDRLVVLVREPADPTMDHLGRDVFRGYLLSSRHMVGRRRHAFPDATESYETLWNLRRSEE</sequence>
<keyword evidence="2" id="KW-1185">Reference proteome</keyword>
<protein>
    <recommendedName>
        <fullName evidence="3">F-box domain-containing protein</fullName>
    </recommendedName>
</protein>
<dbReference type="STRING" id="670483.S7RN38"/>
<dbReference type="AlphaFoldDB" id="S7RN38"/>
<evidence type="ECO:0000313" key="2">
    <source>
        <dbReference type="Proteomes" id="UP000030669"/>
    </source>
</evidence>
<dbReference type="OMA" id="RQHAKCE"/>
<proteinExistence type="predicted"/>
<dbReference type="HOGENOM" id="CLU_011151_0_1_1"/>
<name>S7RN38_GLOTA</name>
<evidence type="ECO:0000313" key="1">
    <source>
        <dbReference type="EMBL" id="EPQ55880.1"/>
    </source>
</evidence>
<reference evidence="1 2" key="1">
    <citation type="journal article" date="2012" name="Science">
        <title>The Paleozoic origin of enzymatic lignin decomposition reconstructed from 31 fungal genomes.</title>
        <authorList>
            <person name="Floudas D."/>
            <person name="Binder M."/>
            <person name="Riley R."/>
            <person name="Barry K."/>
            <person name="Blanchette R.A."/>
            <person name="Henrissat B."/>
            <person name="Martinez A.T."/>
            <person name="Otillar R."/>
            <person name="Spatafora J.W."/>
            <person name="Yadav J.S."/>
            <person name="Aerts A."/>
            <person name="Benoit I."/>
            <person name="Boyd A."/>
            <person name="Carlson A."/>
            <person name="Copeland A."/>
            <person name="Coutinho P.M."/>
            <person name="de Vries R.P."/>
            <person name="Ferreira P."/>
            <person name="Findley K."/>
            <person name="Foster B."/>
            <person name="Gaskell J."/>
            <person name="Glotzer D."/>
            <person name="Gorecki P."/>
            <person name="Heitman J."/>
            <person name="Hesse C."/>
            <person name="Hori C."/>
            <person name="Igarashi K."/>
            <person name="Jurgens J.A."/>
            <person name="Kallen N."/>
            <person name="Kersten P."/>
            <person name="Kohler A."/>
            <person name="Kuees U."/>
            <person name="Kumar T.K.A."/>
            <person name="Kuo A."/>
            <person name="LaButti K."/>
            <person name="Larrondo L.F."/>
            <person name="Lindquist E."/>
            <person name="Ling A."/>
            <person name="Lombard V."/>
            <person name="Lucas S."/>
            <person name="Lundell T."/>
            <person name="Martin R."/>
            <person name="McLaughlin D.J."/>
            <person name="Morgenstern I."/>
            <person name="Morin E."/>
            <person name="Murat C."/>
            <person name="Nagy L.G."/>
            <person name="Nolan M."/>
            <person name="Ohm R.A."/>
            <person name="Patyshakuliyeva A."/>
            <person name="Rokas A."/>
            <person name="Ruiz-Duenas F.J."/>
            <person name="Sabat G."/>
            <person name="Salamov A."/>
            <person name="Samejima M."/>
            <person name="Schmutz J."/>
            <person name="Slot J.C."/>
            <person name="St John F."/>
            <person name="Stenlid J."/>
            <person name="Sun H."/>
            <person name="Sun S."/>
            <person name="Syed K."/>
            <person name="Tsang A."/>
            <person name="Wiebenga A."/>
            <person name="Young D."/>
            <person name="Pisabarro A."/>
            <person name="Eastwood D.C."/>
            <person name="Martin F."/>
            <person name="Cullen D."/>
            <person name="Grigoriev I.V."/>
            <person name="Hibbett D.S."/>
        </authorList>
    </citation>
    <scope>NUCLEOTIDE SEQUENCE [LARGE SCALE GENOMIC DNA]</scope>
    <source>
        <strain evidence="1 2">ATCC 11539</strain>
    </source>
</reference>
<evidence type="ECO:0008006" key="3">
    <source>
        <dbReference type="Google" id="ProtNLM"/>
    </source>
</evidence>
<accession>S7RN38</accession>
<dbReference type="KEGG" id="gtr:GLOTRDRAFT_129091"/>
<dbReference type="GeneID" id="19301843"/>
<dbReference type="RefSeq" id="XP_007865905.1">
    <property type="nucleotide sequence ID" value="XM_007867714.1"/>
</dbReference>
<gene>
    <name evidence="1" type="ORF">GLOTRDRAFT_129091</name>
</gene>